<organism evidence="3 4">
    <name type="scientific">Torque teno midi virus 11</name>
    <dbReference type="NCBI Taxonomy" id="2065052"/>
    <lineage>
        <taxon>Viruses</taxon>
        <taxon>Monodnaviria</taxon>
        <taxon>Shotokuvirae</taxon>
        <taxon>Commensaviricota</taxon>
        <taxon>Cardeaviricetes</taxon>
        <taxon>Sanitavirales</taxon>
        <taxon>Anelloviridae</taxon>
        <taxon>Gammatorquevirus</taxon>
        <taxon>Gammatorquevirus homidi11</taxon>
    </lineage>
</organism>
<accession>A7VLY9</accession>
<evidence type="ECO:0000313" key="3">
    <source>
        <dbReference type="EMBL" id="BAF76110.1"/>
    </source>
</evidence>
<feature type="compositionally biased region" description="Basic residues" evidence="1">
    <location>
        <begin position="159"/>
        <end position="170"/>
    </location>
</feature>
<evidence type="ECO:0000259" key="2">
    <source>
        <dbReference type="Pfam" id="PF02957"/>
    </source>
</evidence>
<evidence type="ECO:0000256" key="1">
    <source>
        <dbReference type="SAM" id="MobiDB-lite"/>
    </source>
</evidence>
<reference evidence="3 4" key="1">
    <citation type="journal article" date="2007" name="Arch. Virol.">
        <title>Analysis of the entire genomes of fifteen torque teno midi virus variants classifiable into a third group of genus Anellovirus.</title>
        <authorList>
            <person name="Ninomiya M."/>
            <person name="Takahashi M."/>
            <person name="Shimosegawa T."/>
            <person name="Okamoto H."/>
        </authorList>
    </citation>
    <scope>NUCLEOTIDE SEQUENCE [LARGE SCALE GENOMIC DNA]</scope>
    <source>
        <strain evidence="3">MDJN47</strain>
    </source>
</reference>
<dbReference type="EMBL" id="AB303561">
    <property type="protein sequence ID" value="BAF76110.1"/>
    <property type="molecule type" value="Genomic_DNA"/>
</dbReference>
<feature type="compositionally biased region" description="Low complexity" evidence="1">
    <location>
        <begin position="179"/>
        <end position="192"/>
    </location>
</feature>
<keyword evidence="4" id="KW-1185">Reference proteome</keyword>
<evidence type="ECO:0000313" key="4">
    <source>
        <dbReference type="Proteomes" id="UP000139264"/>
    </source>
</evidence>
<name>A7VLY9_9VIRU</name>
<feature type="compositionally biased region" description="Basic and acidic residues" evidence="1">
    <location>
        <begin position="121"/>
        <end position="140"/>
    </location>
</feature>
<protein>
    <recommendedName>
        <fullName evidence="2">Hepatitis TT virus Orf2/Gyrovirus Vp2 N-terminal domain-containing protein</fullName>
    </recommendedName>
</protein>
<proteinExistence type="predicted"/>
<dbReference type="InterPro" id="IPR004118">
    <property type="entry name" value="HEV_TT_vir_Orf2/Gyrovir_Vp2_N"/>
</dbReference>
<sequence length="263" mass="29707">MSNYSANHFFKPTPYNNDTKNQMWMSMISDGHDCMCNCPSPFGHLLASIFPPGHQDRFLTVEEIINRDIKECLFGGPDARDGGEAAAGPSTGVDTTIKREDPEEDFTKENIEELIAAAEKASERCVTKENENITPREHTPMHQQRSRGSPRLSPESLRRKYLPRNPRPAKHPATPPPAAAATAAHKAPASPAHQQLKEETKTNSTTNRNPRLTPFKPGFEQQTEQELAYAFKRPARKYKEDPPFYPWLPIATPIVNFHLNYKF</sequence>
<feature type="region of interest" description="Disordered" evidence="1">
    <location>
        <begin position="80"/>
        <end position="103"/>
    </location>
</feature>
<dbReference type="Pfam" id="PF02957">
    <property type="entry name" value="TT_ORF2-like"/>
    <property type="match status" value="1"/>
</dbReference>
<dbReference type="RefSeq" id="YP_009505779.1">
    <property type="nucleotide sequence ID" value="NC_038358.1"/>
</dbReference>
<feature type="region of interest" description="Disordered" evidence="1">
    <location>
        <begin position="121"/>
        <end position="224"/>
    </location>
</feature>
<dbReference type="Proteomes" id="UP000139264">
    <property type="component" value="Segment"/>
</dbReference>
<dbReference type="GeneID" id="37616704"/>
<dbReference type="KEGG" id="vg:37616704"/>
<feature type="domain" description="Hepatitis TT virus Orf2/Gyrovirus Vp2 N-terminal" evidence="2">
    <location>
        <begin position="19"/>
        <end position="68"/>
    </location>
</feature>